<dbReference type="GO" id="GO:0003700">
    <property type="term" value="F:DNA-binding transcription factor activity"/>
    <property type="evidence" value="ECO:0007669"/>
    <property type="project" value="InterPro"/>
</dbReference>
<protein>
    <submittedName>
        <fullName evidence="6">Transcriptional regulator, GntR family</fullName>
    </submittedName>
</protein>
<evidence type="ECO:0000256" key="1">
    <source>
        <dbReference type="ARBA" id="ARBA00023015"/>
    </source>
</evidence>
<dbReference type="PANTHER" id="PTHR43537:SF5">
    <property type="entry name" value="UXU OPERON TRANSCRIPTIONAL REGULATOR"/>
    <property type="match status" value="1"/>
</dbReference>
<dbReference type="InterPro" id="IPR000524">
    <property type="entry name" value="Tscrpt_reg_HTH_GntR"/>
</dbReference>
<evidence type="ECO:0000256" key="3">
    <source>
        <dbReference type="ARBA" id="ARBA00023163"/>
    </source>
</evidence>
<dbReference type="SUPFAM" id="SSF48008">
    <property type="entry name" value="GntR ligand-binding domain-like"/>
    <property type="match status" value="1"/>
</dbReference>
<evidence type="ECO:0000256" key="2">
    <source>
        <dbReference type="ARBA" id="ARBA00023125"/>
    </source>
</evidence>
<evidence type="ECO:0000313" key="6">
    <source>
        <dbReference type="EMBL" id="SBT27334.1"/>
    </source>
</evidence>
<accession>A0A1C3K7B3</accession>
<dbReference type="STRING" id="1851544.ODI_03921"/>
<reference evidence="6 8" key="1">
    <citation type="submission" date="2016-06" db="EMBL/GenBank/DDBJ databases">
        <authorList>
            <person name="Kjaerup R.B."/>
            <person name="Dalgaard T.S."/>
            <person name="Juul-Madsen H.R."/>
        </authorList>
    </citation>
    <scope>NUCLEOTIDE SEQUENCE [LARGE SCALE GENOMIC DNA]</scope>
    <source>
        <strain evidence="6">Orrdi1</strain>
    </source>
</reference>
<name>A0A1C3K7B3_9BURK</name>
<dbReference type="Gene3D" id="1.10.10.10">
    <property type="entry name" value="Winged helix-like DNA-binding domain superfamily/Winged helix DNA-binding domain"/>
    <property type="match status" value="1"/>
</dbReference>
<dbReference type="Proteomes" id="UP000078558">
    <property type="component" value="Chromosome I"/>
</dbReference>
<dbReference type="CDD" id="cd07377">
    <property type="entry name" value="WHTH_GntR"/>
    <property type="match status" value="1"/>
</dbReference>
<feature type="domain" description="HTH gntR-type" evidence="5">
    <location>
        <begin position="27"/>
        <end position="95"/>
    </location>
</feature>
<dbReference type="OrthoDB" id="5296437at2"/>
<dbReference type="Gene3D" id="1.20.120.530">
    <property type="entry name" value="GntR ligand-binding domain-like"/>
    <property type="match status" value="1"/>
</dbReference>
<dbReference type="RefSeq" id="WP_082985486.1">
    <property type="nucleotide sequence ID" value="NZ_LT907988.1"/>
</dbReference>
<dbReference type="PROSITE" id="PS50949">
    <property type="entry name" value="HTH_GNTR"/>
    <property type="match status" value="1"/>
</dbReference>
<dbReference type="PRINTS" id="PR00035">
    <property type="entry name" value="HTHGNTR"/>
</dbReference>
<dbReference type="InterPro" id="IPR011711">
    <property type="entry name" value="GntR_C"/>
</dbReference>
<proteinExistence type="predicted"/>
<sequence>MSTAPLSARAATPPPSTEGGPVLRRVKKYSDQIYEEIMARIVSGALPEGERLPAESEMAETFGVSRPVIREALARLRADGVIVSRHGSGSYVQRKPAVDFLQLAPIGGVADLLRAYEYRVALEGEVAWLAAERRTETDLRLLSAALKDMRAAMDERRVGAEADLRFHRAIAAATKNPLFEFSMQALSEYIAEGVALTRKLSLKVGRARLELVQAEHERIYQAVRAHDSAGAREAMRSHIDNARLRMLTEEPQQG</sequence>
<gene>
    <name evidence="6" type="ORF">ODI_03921</name>
    <name evidence="7" type="ORF">ODI_R2504</name>
</gene>
<dbReference type="AlphaFoldDB" id="A0A1C3K7B3"/>
<dbReference type="Pfam" id="PF07729">
    <property type="entry name" value="FCD"/>
    <property type="match status" value="1"/>
</dbReference>
<dbReference type="SMART" id="SM00345">
    <property type="entry name" value="HTH_GNTR"/>
    <property type="match status" value="1"/>
</dbReference>
<dbReference type="InterPro" id="IPR036388">
    <property type="entry name" value="WH-like_DNA-bd_sf"/>
</dbReference>
<organism evidence="6 8">
    <name type="scientific">Orrella dioscoreae</name>
    <dbReference type="NCBI Taxonomy" id="1851544"/>
    <lineage>
        <taxon>Bacteria</taxon>
        <taxon>Pseudomonadati</taxon>
        <taxon>Pseudomonadota</taxon>
        <taxon>Betaproteobacteria</taxon>
        <taxon>Burkholderiales</taxon>
        <taxon>Alcaligenaceae</taxon>
        <taxon>Orrella</taxon>
    </lineage>
</organism>
<evidence type="ECO:0000313" key="8">
    <source>
        <dbReference type="Proteomes" id="UP000078558"/>
    </source>
</evidence>
<keyword evidence="1" id="KW-0805">Transcription regulation</keyword>
<dbReference type="Pfam" id="PF00392">
    <property type="entry name" value="GntR"/>
    <property type="match status" value="1"/>
</dbReference>
<keyword evidence="3" id="KW-0804">Transcription</keyword>
<evidence type="ECO:0000256" key="4">
    <source>
        <dbReference type="SAM" id="MobiDB-lite"/>
    </source>
</evidence>
<dbReference type="EMBL" id="LT907988">
    <property type="protein sequence ID" value="SOE50097.1"/>
    <property type="molecule type" value="Genomic_DNA"/>
</dbReference>
<evidence type="ECO:0000313" key="7">
    <source>
        <dbReference type="EMBL" id="SOE50097.1"/>
    </source>
</evidence>
<feature type="region of interest" description="Disordered" evidence="4">
    <location>
        <begin position="1"/>
        <end position="22"/>
    </location>
</feature>
<dbReference type="KEGG" id="odi:ODI_R2504"/>
<dbReference type="InterPro" id="IPR008920">
    <property type="entry name" value="TF_FadR/GntR_C"/>
</dbReference>
<dbReference type="PANTHER" id="PTHR43537">
    <property type="entry name" value="TRANSCRIPTIONAL REGULATOR, GNTR FAMILY"/>
    <property type="match status" value="1"/>
</dbReference>
<dbReference type="SUPFAM" id="SSF46785">
    <property type="entry name" value="Winged helix' DNA-binding domain"/>
    <property type="match status" value="1"/>
</dbReference>
<evidence type="ECO:0000259" key="5">
    <source>
        <dbReference type="PROSITE" id="PS50949"/>
    </source>
</evidence>
<keyword evidence="8" id="KW-1185">Reference proteome</keyword>
<reference evidence="7 8" key="2">
    <citation type="submission" date="2017-08" db="EMBL/GenBank/DDBJ databases">
        <authorList>
            <person name="de Groot N.N."/>
        </authorList>
    </citation>
    <scope>NUCLEOTIDE SEQUENCE [LARGE SCALE GENOMIC DNA]</scope>
    <source>
        <strain evidence="7">Orrdi1</strain>
    </source>
</reference>
<dbReference type="EMBL" id="FLRC01000053">
    <property type="protein sequence ID" value="SBT27334.1"/>
    <property type="molecule type" value="Genomic_DNA"/>
</dbReference>
<dbReference type="GO" id="GO:0003677">
    <property type="term" value="F:DNA binding"/>
    <property type="evidence" value="ECO:0007669"/>
    <property type="project" value="UniProtKB-KW"/>
</dbReference>
<dbReference type="InterPro" id="IPR036390">
    <property type="entry name" value="WH_DNA-bd_sf"/>
</dbReference>
<dbReference type="SMART" id="SM00895">
    <property type="entry name" value="FCD"/>
    <property type="match status" value="1"/>
</dbReference>
<keyword evidence="2" id="KW-0238">DNA-binding</keyword>